<dbReference type="Gene3D" id="3.90.190.10">
    <property type="entry name" value="Protein tyrosine phosphatase superfamily"/>
    <property type="match status" value="1"/>
</dbReference>
<dbReference type="PROSITE" id="PS00383">
    <property type="entry name" value="TYR_PHOSPHATASE_1"/>
    <property type="match status" value="1"/>
</dbReference>
<reference evidence="3" key="1">
    <citation type="submission" date="2018-12" db="EMBL/GenBank/DDBJ databases">
        <title>Genome sequence of Peanibacillus sp.</title>
        <authorList>
            <person name="Subramani G."/>
            <person name="Srinivasan S."/>
            <person name="Kim M.K."/>
        </authorList>
    </citation>
    <scope>NUCLEOTIDE SEQUENCE [LARGE SCALE GENOMIC DNA]</scope>
    <source>
        <strain evidence="3">18JY67-1</strain>
    </source>
</reference>
<dbReference type="RefSeq" id="WP_126011455.1">
    <property type="nucleotide sequence ID" value="NZ_CP034437.1"/>
</dbReference>
<dbReference type="KEGG" id="palb:EJC50_00770"/>
<proteinExistence type="predicted"/>
<dbReference type="AlphaFoldDB" id="A0A3S8ZY04"/>
<gene>
    <name evidence="2" type="ORF">EJC50_00770</name>
</gene>
<dbReference type="Pfam" id="PF22785">
    <property type="entry name" value="Tc-R-P"/>
    <property type="match status" value="1"/>
</dbReference>
<organism evidence="2 3">
    <name type="scientific">Paenibacillus albus</name>
    <dbReference type="NCBI Taxonomy" id="2495582"/>
    <lineage>
        <taxon>Bacteria</taxon>
        <taxon>Bacillati</taxon>
        <taxon>Bacillota</taxon>
        <taxon>Bacilli</taxon>
        <taxon>Bacillales</taxon>
        <taxon>Paenibacillaceae</taxon>
        <taxon>Paenibacillus</taxon>
    </lineage>
</organism>
<dbReference type="OrthoDB" id="2081133at2"/>
<dbReference type="InterPro" id="IPR016130">
    <property type="entry name" value="Tyr_Pase_AS"/>
</dbReference>
<dbReference type="PROSITE" id="PS50056">
    <property type="entry name" value="TYR_PHOSPHATASE_2"/>
    <property type="match status" value="1"/>
</dbReference>
<dbReference type="Proteomes" id="UP000272528">
    <property type="component" value="Chromosome"/>
</dbReference>
<feature type="domain" description="Tyrosine specific protein phosphatases" evidence="1">
    <location>
        <begin position="69"/>
        <end position="138"/>
    </location>
</feature>
<dbReference type="InterPro" id="IPR029021">
    <property type="entry name" value="Prot-tyrosine_phosphatase-like"/>
</dbReference>
<evidence type="ECO:0000259" key="1">
    <source>
        <dbReference type="PROSITE" id="PS50056"/>
    </source>
</evidence>
<sequence>MSQEKNYHALHENKIFMGGAADVEAMVKNEGVEVIVDLRAKATECAYPEANVKWIQVPLGDNAEVPQDELFKQAIDHVLEAYKSGKKVGFHCGGGSGRTGAVAAGTLIALGESASLDEAEQKAKNIRSKINIKPPQREALEKLFPNK</sequence>
<keyword evidence="3" id="KW-1185">Reference proteome</keyword>
<name>A0A3S8ZY04_9BACL</name>
<protein>
    <submittedName>
        <fullName evidence="2">Protein tyrosine phosphatase</fullName>
    </submittedName>
</protein>
<accession>A0A3S8ZY04</accession>
<dbReference type="SUPFAM" id="SSF52799">
    <property type="entry name" value="(Phosphotyrosine protein) phosphatases II"/>
    <property type="match status" value="1"/>
</dbReference>
<evidence type="ECO:0000313" key="3">
    <source>
        <dbReference type="Proteomes" id="UP000272528"/>
    </source>
</evidence>
<dbReference type="EMBL" id="CP034437">
    <property type="protein sequence ID" value="AZN38371.1"/>
    <property type="molecule type" value="Genomic_DNA"/>
</dbReference>
<evidence type="ECO:0000313" key="2">
    <source>
        <dbReference type="EMBL" id="AZN38371.1"/>
    </source>
</evidence>
<dbReference type="InterPro" id="IPR000387">
    <property type="entry name" value="Tyr_Pase_dom"/>
</dbReference>